<evidence type="ECO:0000256" key="2">
    <source>
        <dbReference type="SAM" id="SignalP"/>
    </source>
</evidence>
<dbReference type="PROSITE" id="PS51257">
    <property type="entry name" value="PROKAR_LIPOPROTEIN"/>
    <property type="match status" value="1"/>
</dbReference>
<accession>A0A419W344</accession>
<organism evidence="3 4">
    <name type="scientific">Mangrovibacterium diazotrophicum</name>
    <dbReference type="NCBI Taxonomy" id="1261403"/>
    <lineage>
        <taxon>Bacteria</taxon>
        <taxon>Pseudomonadati</taxon>
        <taxon>Bacteroidota</taxon>
        <taxon>Bacteroidia</taxon>
        <taxon>Marinilabiliales</taxon>
        <taxon>Prolixibacteraceae</taxon>
        <taxon>Mangrovibacterium</taxon>
    </lineage>
</organism>
<dbReference type="AlphaFoldDB" id="A0A419W344"/>
<protein>
    <recommendedName>
        <fullName evidence="5">Quinol oxidase subunit 4</fullName>
    </recommendedName>
</protein>
<evidence type="ECO:0000313" key="3">
    <source>
        <dbReference type="EMBL" id="RKD89906.1"/>
    </source>
</evidence>
<evidence type="ECO:0000313" key="4">
    <source>
        <dbReference type="Proteomes" id="UP000283387"/>
    </source>
</evidence>
<sequence length="73" mass="8063">MKTKSILLLLLATTLTFSSCKTIFIGKHQTVKTNANGDIPPGQMKKLTGEKSAKEYAPGQQKKKNKKSKKNKN</sequence>
<dbReference type="Proteomes" id="UP000283387">
    <property type="component" value="Unassembled WGS sequence"/>
</dbReference>
<feature type="region of interest" description="Disordered" evidence="1">
    <location>
        <begin position="32"/>
        <end position="73"/>
    </location>
</feature>
<evidence type="ECO:0000256" key="1">
    <source>
        <dbReference type="SAM" id="MobiDB-lite"/>
    </source>
</evidence>
<keyword evidence="2" id="KW-0732">Signal</keyword>
<dbReference type="EMBL" id="RAPN01000001">
    <property type="protein sequence ID" value="RKD89906.1"/>
    <property type="molecule type" value="Genomic_DNA"/>
</dbReference>
<feature type="signal peptide" evidence="2">
    <location>
        <begin position="1"/>
        <end position="20"/>
    </location>
</feature>
<keyword evidence="4" id="KW-1185">Reference proteome</keyword>
<comment type="caution">
    <text evidence="3">The sequence shown here is derived from an EMBL/GenBank/DDBJ whole genome shotgun (WGS) entry which is preliminary data.</text>
</comment>
<name>A0A419W344_9BACT</name>
<dbReference type="RefSeq" id="WP_120271351.1">
    <property type="nucleotide sequence ID" value="NZ_RAPN01000001.1"/>
</dbReference>
<evidence type="ECO:0008006" key="5">
    <source>
        <dbReference type="Google" id="ProtNLM"/>
    </source>
</evidence>
<feature type="chain" id="PRO_5019424376" description="Quinol oxidase subunit 4" evidence="2">
    <location>
        <begin position="21"/>
        <end position="73"/>
    </location>
</feature>
<reference evidence="3 4" key="1">
    <citation type="submission" date="2018-09" db="EMBL/GenBank/DDBJ databases">
        <title>Genomic Encyclopedia of Archaeal and Bacterial Type Strains, Phase II (KMG-II): from individual species to whole genera.</title>
        <authorList>
            <person name="Goeker M."/>
        </authorList>
    </citation>
    <scope>NUCLEOTIDE SEQUENCE [LARGE SCALE GENOMIC DNA]</scope>
    <source>
        <strain evidence="3 4">DSM 27148</strain>
    </source>
</reference>
<gene>
    <name evidence="3" type="ORF">BC643_0240</name>
</gene>
<dbReference type="OrthoDB" id="680152at2"/>
<feature type="compositionally biased region" description="Basic residues" evidence="1">
    <location>
        <begin position="61"/>
        <end position="73"/>
    </location>
</feature>
<proteinExistence type="predicted"/>